<reference evidence="1 2" key="1">
    <citation type="submission" date="2015-11" db="EMBL/GenBank/DDBJ databases">
        <title>Genome sequence of Pyrodictium occultum PL-19, a marine hyperthermophilic archaeon isolated from Volcano, Italy.</title>
        <authorList>
            <person name="Utturkar S."/>
            <person name="Huber H."/>
            <person name="Leptihn S."/>
            <person name="Brown S."/>
            <person name="Stetter K.O."/>
            <person name="Podar M."/>
        </authorList>
    </citation>
    <scope>NUCLEOTIDE SEQUENCE [LARGE SCALE GENOMIC DNA]</scope>
    <source>
        <strain evidence="1 2">PL-19</strain>
    </source>
</reference>
<dbReference type="RefSeq" id="WP_168371316.1">
    <property type="nucleotide sequence ID" value="NZ_LNTB01000001.1"/>
</dbReference>
<evidence type="ECO:0000313" key="2">
    <source>
        <dbReference type="Proteomes" id="UP000053352"/>
    </source>
</evidence>
<proteinExistence type="predicted"/>
<sequence length="305" mass="33878">MAGDGRVLLYVRRLNAAKILVVPKYISGPGPWRLPRLTSLRRVIGTYSPRGVASLSHLTDKEHLPYYGVEAPVYDMASHRGLVCSLRPPVENYINELDKISGGYWSLLAERLPGLLECGKPTGSLLTASIREFSDIDVVYVIDSSSCIKALEEHLESRVTPLPRSQLEEWALREARARSLPASTVARLYRPWARFILGRRTISFSAASWRLRWREERRIIHVTGGPLEVKLRLEPLSPGLADFPGIAETREGIQLIVYDGLFLPALYEGGVFRVRGLAATITLPGGDAEAVVVGVREALTFIEPL</sequence>
<accession>A0A0V8RWA5</accession>
<name>A0A0V8RWA5_PYROC</name>
<protein>
    <submittedName>
        <fullName evidence="1">Uncharacterized protein</fullName>
    </submittedName>
</protein>
<dbReference type="OrthoDB" id="15402at2157"/>
<organism evidence="1 2">
    <name type="scientific">Pyrodictium occultum</name>
    <dbReference type="NCBI Taxonomy" id="2309"/>
    <lineage>
        <taxon>Archaea</taxon>
        <taxon>Thermoproteota</taxon>
        <taxon>Thermoprotei</taxon>
        <taxon>Desulfurococcales</taxon>
        <taxon>Pyrodictiaceae</taxon>
        <taxon>Pyrodictium</taxon>
    </lineage>
</organism>
<dbReference type="AlphaFoldDB" id="A0A0V8RWA5"/>
<comment type="caution">
    <text evidence="1">The sequence shown here is derived from an EMBL/GenBank/DDBJ whole genome shotgun (WGS) entry which is preliminary data.</text>
</comment>
<dbReference type="EMBL" id="LNTB01000001">
    <property type="protein sequence ID" value="KSW12332.1"/>
    <property type="molecule type" value="Genomic_DNA"/>
</dbReference>
<gene>
    <name evidence="1" type="ORF">CF15_06210</name>
</gene>
<dbReference type="Proteomes" id="UP000053352">
    <property type="component" value="Unassembled WGS sequence"/>
</dbReference>
<evidence type="ECO:0000313" key="1">
    <source>
        <dbReference type="EMBL" id="KSW12332.1"/>
    </source>
</evidence>
<keyword evidence="2" id="KW-1185">Reference proteome</keyword>